<evidence type="ECO:0000256" key="3">
    <source>
        <dbReference type="SAM" id="Phobius"/>
    </source>
</evidence>
<protein>
    <recommendedName>
        <fullName evidence="7">Peptidase</fullName>
    </recommendedName>
</protein>
<feature type="compositionally biased region" description="Basic and acidic residues" evidence="2">
    <location>
        <begin position="208"/>
        <end position="217"/>
    </location>
</feature>
<keyword evidence="3" id="KW-0812">Transmembrane</keyword>
<dbReference type="PATRIC" id="fig|2702.101.peg.918"/>
<sequence>MLNKKAIAAFAAGATLLAGFAMSAPAFAEPSTTGSYADAASIHSAEKEVDEAHATVIKDREAVHTAQNDLAKEQRALAPLKRAAEKAKKDNEKAKKAFEAAKKALEDAEAKFCTDYQTKNPDKTLNDAKTEFKKQPEYTKLNKAVTDAETVYGKDETSGTQKALKEANEKVDAQQKVIDKKQDAVDDANDTLKGAEADLAAAEAYLRRLKGEPDPVKPGKPGQPNKPGKPGKPGQPNKGGVHINTKGHKGKKQLSKTGVGVAVAALAAAMLAGMGAAVRKIRH</sequence>
<dbReference type="Proteomes" id="UP000070505">
    <property type="component" value="Unassembled WGS sequence"/>
</dbReference>
<feature type="compositionally biased region" description="Basic residues" evidence="2">
    <location>
        <begin position="245"/>
        <end position="254"/>
    </location>
</feature>
<comment type="caution">
    <text evidence="5">The sequence shown here is derived from an EMBL/GenBank/DDBJ whole genome shotgun (WGS) entry which is preliminary data.</text>
</comment>
<feature type="compositionally biased region" description="Low complexity" evidence="2">
    <location>
        <begin position="219"/>
        <end position="240"/>
    </location>
</feature>
<evidence type="ECO:0000313" key="5">
    <source>
        <dbReference type="EMBL" id="KXI16780.1"/>
    </source>
</evidence>
<keyword evidence="3" id="KW-1133">Transmembrane helix</keyword>
<feature type="signal peptide" evidence="4">
    <location>
        <begin position="1"/>
        <end position="28"/>
    </location>
</feature>
<evidence type="ECO:0000256" key="1">
    <source>
        <dbReference type="SAM" id="Coils"/>
    </source>
</evidence>
<evidence type="ECO:0008006" key="7">
    <source>
        <dbReference type="Google" id="ProtNLM"/>
    </source>
</evidence>
<dbReference type="Gene3D" id="1.10.287.620">
    <property type="entry name" value="Helix Hairpins"/>
    <property type="match status" value="1"/>
</dbReference>
<organism evidence="5 6">
    <name type="scientific">Gardnerella vaginalis</name>
    <dbReference type="NCBI Taxonomy" id="2702"/>
    <lineage>
        <taxon>Bacteria</taxon>
        <taxon>Bacillati</taxon>
        <taxon>Actinomycetota</taxon>
        <taxon>Actinomycetes</taxon>
        <taxon>Bifidobacteriales</taxon>
        <taxon>Bifidobacteriaceae</taxon>
        <taxon>Gardnerella</taxon>
    </lineage>
</organism>
<dbReference type="EMBL" id="LSRC01000037">
    <property type="protein sequence ID" value="KXI16780.1"/>
    <property type="molecule type" value="Genomic_DNA"/>
</dbReference>
<reference evidence="5 6" key="1">
    <citation type="submission" date="2016-02" db="EMBL/GenBank/DDBJ databases">
        <authorList>
            <person name="Wen L."/>
            <person name="He K."/>
            <person name="Yang H."/>
        </authorList>
    </citation>
    <scope>NUCLEOTIDE SEQUENCE [LARGE SCALE GENOMIC DNA]</scope>
    <source>
        <strain evidence="5 6">CMW7778B</strain>
    </source>
</reference>
<feature type="region of interest" description="Disordered" evidence="2">
    <location>
        <begin position="208"/>
        <end position="256"/>
    </location>
</feature>
<proteinExistence type="predicted"/>
<name>A0A135Z539_GARVA</name>
<keyword evidence="4" id="KW-0732">Signal</keyword>
<keyword evidence="1" id="KW-0175">Coiled coil</keyword>
<feature type="chain" id="PRO_5007468651" description="Peptidase" evidence="4">
    <location>
        <begin position="29"/>
        <end position="283"/>
    </location>
</feature>
<evidence type="ECO:0000256" key="4">
    <source>
        <dbReference type="SAM" id="SignalP"/>
    </source>
</evidence>
<gene>
    <name evidence="5" type="ORF">HMPREF3230_00939</name>
</gene>
<dbReference type="AlphaFoldDB" id="A0A135Z539"/>
<feature type="coiled-coil region" evidence="1">
    <location>
        <begin position="77"/>
        <end position="111"/>
    </location>
</feature>
<feature type="transmembrane region" description="Helical" evidence="3">
    <location>
        <begin position="258"/>
        <end position="278"/>
    </location>
</feature>
<accession>A0A135Z539</accession>
<dbReference type="RefSeq" id="WP_075523732.1">
    <property type="nucleotide sequence ID" value="NZ_KQ961868.1"/>
</dbReference>
<evidence type="ECO:0000256" key="2">
    <source>
        <dbReference type="SAM" id="MobiDB-lite"/>
    </source>
</evidence>
<keyword evidence="3" id="KW-0472">Membrane</keyword>
<evidence type="ECO:0000313" key="6">
    <source>
        <dbReference type="Proteomes" id="UP000070505"/>
    </source>
</evidence>